<sequence length="117" mass="13072">MACIFSLSMAATEHTVGGEDFGWQIPQTKSFYQDWADARTFTVGDKLTFPHTTSVHSVVEVTKSDFDACRQTEVIGMYYMGPTVLELTEPGMHYYFCGVGMHCEAGQKFRINVKPSA</sequence>
<feature type="domain" description="Phytocyanin" evidence="5">
    <location>
        <begin position="12"/>
        <end position="115"/>
    </location>
</feature>
<evidence type="ECO:0000256" key="4">
    <source>
        <dbReference type="ARBA" id="ARBA00023180"/>
    </source>
</evidence>
<keyword evidence="1" id="KW-0479">Metal-binding</keyword>
<dbReference type="InterPro" id="IPR008972">
    <property type="entry name" value="Cupredoxin"/>
</dbReference>
<dbReference type="Pfam" id="PF02298">
    <property type="entry name" value="Cu_bind_like"/>
    <property type="match status" value="1"/>
</dbReference>
<keyword evidence="4" id="KW-0325">Glycoprotein</keyword>
<dbReference type="GO" id="GO:0046872">
    <property type="term" value="F:metal ion binding"/>
    <property type="evidence" value="ECO:0007669"/>
    <property type="project" value="UniProtKB-KW"/>
</dbReference>
<proteinExistence type="predicted"/>
<evidence type="ECO:0000256" key="2">
    <source>
        <dbReference type="ARBA" id="ARBA00023008"/>
    </source>
</evidence>
<dbReference type="Gene3D" id="2.60.40.420">
    <property type="entry name" value="Cupredoxins - blue copper proteins"/>
    <property type="match status" value="1"/>
</dbReference>
<dbReference type="InterPro" id="IPR028871">
    <property type="entry name" value="BlueCu_1_BS"/>
</dbReference>
<dbReference type="GO" id="GO:0009055">
    <property type="term" value="F:electron transfer activity"/>
    <property type="evidence" value="ECO:0007669"/>
    <property type="project" value="InterPro"/>
</dbReference>
<gene>
    <name evidence="7" type="primary">LOC120260126</name>
</gene>
<accession>A0AB40BA05</accession>
<dbReference type="Proteomes" id="UP001515500">
    <property type="component" value="Chromosome 5"/>
</dbReference>
<reference evidence="7" key="1">
    <citation type="submission" date="2025-08" db="UniProtKB">
        <authorList>
            <consortium name="RefSeq"/>
        </authorList>
    </citation>
    <scope>IDENTIFICATION</scope>
</reference>
<dbReference type="GO" id="GO:0005886">
    <property type="term" value="C:plasma membrane"/>
    <property type="evidence" value="ECO:0007669"/>
    <property type="project" value="TreeGrafter"/>
</dbReference>
<dbReference type="PROSITE" id="PS00196">
    <property type="entry name" value="COPPER_BLUE"/>
    <property type="match status" value="1"/>
</dbReference>
<dbReference type="FunFam" id="2.60.40.420:FF:000034">
    <property type="entry name" value="Cupredoxin superfamily protein"/>
    <property type="match status" value="1"/>
</dbReference>
<evidence type="ECO:0000256" key="1">
    <source>
        <dbReference type="ARBA" id="ARBA00022723"/>
    </source>
</evidence>
<keyword evidence="2" id="KW-0186">Copper</keyword>
<dbReference type="InterPro" id="IPR003245">
    <property type="entry name" value="Phytocyanin_dom"/>
</dbReference>
<evidence type="ECO:0000313" key="6">
    <source>
        <dbReference type="Proteomes" id="UP001515500"/>
    </source>
</evidence>
<dbReference type="RefSeq" id="XP_039123498.1">
    <property type="nucleotide sequence ID" value="XM_039267564.1"/>
</dbReference>
<organism evidence="6 7">
    <name type="scientific">Dioscorea cayennensis subsp. rotundata</name>
    <name type="common">White Guinea yam</name>
    <name type="synonym">Dioscorea rotundata</name>
    <dbReference type="NCBI Taxonomy" id="55577"/>
    <lineage>
        <taxon>Eukaryota</taxon>
        <taxon>Viridiplantae</taxon>
        <taxon>Streptophyta</taxon>
        <taxon>Embryophyta</taxon>
        <taxon>Tracheophyta</taxon>
        <taxon>Spermatophyta</taxon>
        <taxon>Magnoliopsida</taxon>
        <taxon>Liliopsida</taxon>
        <taxon>Dioscoreales</taxon>
        <taxon>Dioscoreaceae</taxon>
        <taxon>Dioscorea</taxon>
    </lineage>
</organism>
<dbReference type="SUPFAM" id="SSF49503">
    <property type="entry name" value="Cupredoxins"/>
    <property type="match status" value="1"/>
</dbReference>
<evidence type="ECO:0000256" key="3">
    <source>
        <dbReference type="ARBA" id="ARBA00023157"/>
    </source>
</evidence>
<keyword evidence="3" id="KW-1015">Disulfide bond</keyword>
<evidence type="ECO:0000313" key="7">
    <source>
        <dbReference type="RefSeq" id="XP_039123498.1"/>
    </source>
</evidence>
<dbReference type="GeneID" id="120260126"/>
<name>A0AB40BA05_DIOCR</name>
<dbReference type="InterPro" id="IPR039391">
    <property type="entry name" value="Phytocyanin-like"/>
</dbReference>
<evidence type="ECO:0000259" key="5">
    <source>
        <dbReference type="PROSITE" id="PS51485"/>
    </source>
</evidence>
<dbReference type="PANTHER" id="PTHR33021:SF264">
    <property type="entry name" value="OS05G0570900 PROTEIN"/>
    <property type="match status" value="1"/>
</dbReference>
<dbReference type="AlphaFoldDB" id="A0AB40BA05"/>
<dbReference type="PROSITE" id="PS51485">
    <property type="entry name" value="PHYTOCYANIN"/>
    <property type="match status" value="1"/>
</dbReference>
<dbReference type="CDD" id="cd13920">
    <property type="entry name" value="Stellacyanin"/>
    <property type="match status" value="1"/>
</dbReference>
<dbReference type="PANTHER" id="PTHR33021">
    <property type="entry name" value="BLUE COPPER PROTEIN"/>
    <property type="match status" value="1"/>
</dbReference>
<keyword evidence="6" id="KW-1185">Reference proteome</keyword>
<protein>
    <submittedName>
        <fullName evidence="7">Uclacyanin 1-like</fullName>
    </submittedName>
</protein>